<evidence type="ECO:0000313" key="4">
    <source>
        <dbReference type="Proteomes" id="UP001497382"/>
    </source>
</evidence>
<evidence type="ECO:0000259" key="2">
    <source>
        <dbReference type="PROSITE" id="PS50144"/>
    </source>
</evidence>
<gene>
    <name evidence="3" type="ORF">LARSCL_LOCUS17318</name>
</gene>
<sequence length="506" mass="58303">MEYKYLWFIENYSCSYRIAENGEALTSPKFTIDGLEGTAWDLLLYPKGCRKDYNGNVSLFLRRCEDNGPKDFFIKFQLSMLAVDGSTLHSKNFSCKLKTGISQGLNMFLQTDEIHLRRKNEYLPKDTLIVCCKMWKGEGEVQNVGQISARTRFLTEKITFLHVVESFSRLQPYVKQTIRIPSYSKEGRVVTSILYYIDGSCCDEKIMIKIVTPDAKYILQKCELSLLDKSGNMTECGGNDYGSDAARKNIIKVPLSFTRKVILKRKSEFLPRDKLTLLCECTFSTGIFAVIEDQHDLPLTVVNQIYNPVHSKNLYEATEKRSQNPSVQEDMKAIYLNQCFTDVELKTKTKSFPAHKNVLCARSPVFKAMLTCNMKEKNIDCIHIDDMQNDTVHQLLLFLYSDNIEILHWKSASQLYYAADKYQIGKLKALCSSFLVKNLSISNASELLLLADTYNDVNFKKVVEDFILEHEKHVFCSNAWEKLIEKNHLLAIRTMQLKYKRKNEAN</sequence>
<dbReference type="SUPFAM" id="SSF49599">
    <property type="entry name" value="TRAF domain-like"/>
    <property type="match status" value="1"/>
</dbReference>
<organism evidence="3 4">
    <name type="scientific">Larinioides sclopetarius</name>
    <dbReference type="NCBI Taxonomy" id="280406"/>
    <lineage>
        <taxon>Eukaryota</taxon>
        <taxon>Metazoa</taxon>
        <taxon>Ecdysozoa</taxon>
        <taxon>Arthropoda</taxon>
        <taxon>Chelicerata</taxon>
        <taxon>Arachnida</taxon>
        <taxon>Araneae</taxon>
        <taxon>Araneomorphae</taxon>
        <taxon>Entelegynae</taxon>
        <taxon>Araneoidea</taxon>
        <taxon>Araneidae</taxon>
        <taxon>Larinioides</taxon>
    </lineage>
</organism>
<reference evidence="3 4" key="1">
    <citation type="submission" date="2024-04" db="EMBL/GenBank/DDBJ databases">
        <authorList>
            <person name="Rising A."/>
            <person name="Reimegard J."/>
            <person name="Sonavane S."/>
            <person name="Akerstrom W."/>
            <person name="Nylinder S."/>
            <person name="Hedman E."/>
            <person name="Kallberg Y."/>
        </authorList>
    </citation>
    <scope>NUCLEOTIDE SEQUENCE [LARGE SCALE GENOMIC DNA]</scope>
</reference>
<dbReference type="InterPro" id="IPR002083">
    <property type="entry name" value="MATH/TRAF_dom"/>
</dbReference>
<dbReference type="Proteomes" id="UP001497382">
    <property type="component" value="Unassembled WGS sequence"/>
</dbReference>
<dbReference type="EMBL" id="CAXIEN010000294">
    <property type="protein sequence ID" value="CAL1291861.1"/>
    <property type="molecule type" value="Genomic_DNA"/>
</dbReference>
<dbReference type="AlphaFoldDB" id="A0AAV2B7M9"/>
<protein>
    <recommendedName>
        <fullName evidence="5">Speckle-type POZ protein</fullName>
    </recommendedName>
</protein>
<dbReference type="Gene3D" id="3.30.710.10">
    <property type="entry name" value="Potassium Channel Kv1.1, Chain A"/>
    <property type="match status" value="1"/>
</dbReference>
<evidence type="ECO:0008006" key="5">
    <source>
        <dbReference type="Google" id="ProtNLM"/>
    </source>
</evidence>
<proteinExistence type="predicted"/>
<dbReference type="SUPFAM" id="SSF54695">
    <property type="entry name" value="POZ domain"/>
    <property type="match status" value="1"/>
</dbReference>
<dbReference type="GO" id="GO:0030163">
    <property type="term" value="P:protein catabolic process"/>
    <property type="evidence" value="ECO:0007669"/>
    <property type="project" value="UniProtKB-ARBA"/>
</dbReference>
<dbReference type="InterPro" id="IPR011333">
    <property type="entry name" value="SKP1/BTB/POZ_sf"/>
</dbReference>
<dbReference type="Pfam" id="PF00651">
    <property type="entry name" value="BTB"/>
    <property type="match status" value="1"/>
</dbReference>
<keyword evidence="4" id="KW-1185">Reference proteome</keyword>
<dbReference type="Gene3D" id="2.60.210.10">
    <property type="entry name" value="Apoptosis, Tumor Necrosis Factor Receptor Associated Protein 2, Chain A"/>
    <property type="match status" value="1"/>
</dbReference>
<dbReference type="CDD" id="cd18186">
    <property type="entry name" value="BTB_POZ_ZBTB_KLHL-like"/>
    <property type="match status" value="1"/>
</dbReference>
<feature type="domain" description="MATH" evidence="2">
    <location>
        <begin position="2"/>
        <end position="134"/>
    </location>
</feature>
<dbReference type="SMART" id="SM00061">
    <property type="entry name" value="MATH"/>
    <property type="match status" value="1"/>
</dbReference>
<evidence type="ECO:0000313" key="3">
    <source>
        <dbReference type="EMBL" id="CAL1291861.1"/>
    </source>
</evidence>
<dbReference type="InterPro" id="IPR008974">
    <property type="entry name" value="TRAF-like"/>
</dbReference>
<dbReference type="PROSITE" id="PS50144">
    <property type="entry name" value="MATH"/>
    <property type="match status" value="1"/>
</dbReference>
<feature type="domain" description="BTB" evidence="1">
    <location>
        <begin position="341"/>
        <end position="408"/>
    </location>
</feature>
<name>A0AAV2B7M9_9ARAC</name>
<comment type="caution">
    <text evidence="3">The sequence shown here is derived from an EMBL/GenBank/DDBJ whole genome shotgun (WGS) entry which is preliminary data.</text>
</comment>
<evidence type="ECO:0000259" key="1">
    <source>
        <dbReference type="PROSITE" id="PS50097"/>
    </source>
</evidence>
<dbReference type="InterPro" id="IPR000210">
    <property type="entry name" value="BTB/POZ_dom"/>
</dbReference>
<dbReference type="Gene3D" id="1.25.40.420">
    <property type="match status" value="1"/>
</dbReference>
<dbReference type="PROSITE" id="PS50097">
    <property type="entry name" value="BTB"/>
    <property type="match status" value="1"/>
</dbReference>
<dbReference type="SMART" id="SM00225">
    <property type="entry name" value="BTB"/>
    <property type="match status" value="1"/>
</dbReference>
<dbReference type="PANTHER" id="PTHR24413">
    <property type="entry name" value="SPECKLE-TYPE POZ PROTEIN"/>
    <property type="match status" value="1"/>
</dbReference>
<accession>A0AAV2B7M9</accession>
<dbReference type="Pfam" id="PF22486">
    <property type="entry name" value="MATH_2"/>
    <property type="match status" value="1"/>
</dbReference>
<dbReference type="CDD" id="cd00121">
    <property type="entry name" value="MATH"/>
    <property type="match status" value="1"/>
</dbReference>